<dbReference type="EMBL" id="BGZK01000563">
    <property type="protein sequence ID" value="GBP50303.1"/>
    <property type="molecule type" value="Genomic_DNA"/>
</dbReference>
<accession>A0A4C1WGU3</accession>
<evidence type="ECO:0000256" key="1">
    <source>
        <dbReference type="SAM" id="MobiDB-lite"/>
    </source>
</evidence>
<keyword evidence="3" id="KW-1185">Reference proteome</keyword>
<proteinExistence type="predicted"/>
<protein>
    <submittedName>
        <fullName evidence="2">Uncharacterized protein</fullName>
    </submittedName>
</protein>
<gene>
    <name evidence="2" type="ORF">EVAR_102271_1</name>
</gene>
<dbReference type="Proteomes" id="UP000299102">
    <property type="component" value="Unassembled WGS sequence"/>
</dbReference>
<sequence>MAPWRGARGAGRAQRRSVYNVLKAQLGIGRSRNQRTSVRVQTSGGPSVCAGLFRARDERGPDRWKIKGAGAVSRDDRAPGPRPPAPAPRPPRDTGPAFFHNYRAGDIATREAATRRRRSDEFADGDRTARTQIALSTMVQISVLNWIPFRIAILLLIPITVPVSV</sequence>
<evidence type="ECO:0000313" key="3">
    <source>
        <dbReference type="Proteomes" id="UP000299102"/>
    </source>
</evidence>
<dbReference type="AlphaFoldDB" id="A0A4C1WGU3"/>
<organism evidence="2 3">
    <name type="scientific">Eumeta variegata</name>
    <name type="common">Bagworm moth</name>
    <name type="synonym">Eumeta japonica</name>
    <dbReference type="NCBI Taxonomy" id="151549"/>
    <lineage>
        <taxon>Eukaryota</taxon>
        <taxon>Metazoa</taxon>
        <taxon>Ecdysozoa</taxon>
        <taxon>Arthropoda</taxon>
        <taxon>Hexapoda</taxon>
        <taxon>Insecta</taxon>
        <taxon>Pterygota</taxon>
        <taxon>Neoptera</taxon>
        <taxon>Endopterygota</taxon>
        <taxon>Lepidoptera</taxon>
        <taxon>Glossata</taxon>
        <taxon>Ditrysia</taxon>
        <taxon>Tineoidea</taxon>
        <taxon>Psychidae</taxon>
        <taxon>Oiketicinae</taxon>
        <taxon>Eumeta</taxon>
    </lineage>
</organism>
<comment type="caution">
    <text evidence="2">The sequence shown here is derived from an EMBL/GenBank/DDBJ whole genome shotgun (WGS) entry which is preliminary data.</text>
</comment>
<evidence type="ECO:0000313" key="2">
    <source>
        <dbReference type="EMBL" id="GBP50303.1"/>
    </source>
</evidence>
<reference evidence="2 3" key="1">
    <citation type="journal article" date="2019" name="Commun. Biol.">
        <title>The bagworm genome reveals a unique fibroin gene that provides high tensile strength.</title>
        <authorList>
            <person name="Kono N."/>
            <person name="Nakamura H."/>
            <person name="Ohtoshi R."/>
            <person name="Tomita M."/>
            <person name="Numata K."/>
            <person name="Arakawa K."/>
        </authorList>
    </citation>
    <scope>NUCLEOTIDE SEQUENCE [LARGE SCALE GENOMIC DNA]</scope>
</reference>
<feature type="compositionally biased region" description="Pro residues" evidence="1">
    <location>
        <begin position="80"/>
        <end position="89"/>
    </location>
</feature>
<feature type="region of interest" description="Disordered" evidence="1">
    <location>
        <begin position="60"/>
        <end position="100"/>
    </location>
</feature>
<name>A0A4C1WGU3_EUMVA</name>